<evidence type="ECO:0000313" key="1">
    <source>
        <dbReference type="EMBL" id="GGJ41457.1"/>
    </source>
</evidence>
<keyword evidence="2" id="KW-1185">Reference proteome</keyword>
<dbReference type="Proteomes" id="UP000632222">
    <property type="component" value="Unassembled WGS sequence"/>
</dbReference>
<accession>A0ABQ2D3J9</accession>
<sequence>MIGEFLNKLDLILDETERLEQARLDEQERQARERALQLEKVTAFLNQQVRPVFEACAARLQEKHYPVTVHAGEQDFPSIQISIATRNNTDRADLRYSFDPNLRVLQRTITGVDFGSLLSDLNGSIDWELETPESTSRALLLFVDMHLKYWAK</sequence>
<evidence type="ECO:0000313" key="2">
    <source>
        <dbReference type="Proteomes" id="UP000632222"/>
    </source>
</evidence>
<organism evidence="1 2">
    <name type="scientific">Deinococcus roseus</name>
    <dbReference type="NCBI Taxonomy" id="392414"/>
    <lineage>
        <taxon>Bacteria</taxon>
        <taxon>Thermotogati</taxon>
        <taxon>Deinococcota</taxon>
        <taxon>Deinococci</taxon>
        <taxon>Deinococcales</taxon>
        <taxon>Deinococcaceae</taxon>
        <taxon>Deinococcus</taxon>
    </lineage>
</organism>
<gene>
    <name evidence="1" type="ORF">GCM10008938_29410</name>
</gene>
<protein>
    <submittedName>
        <fullName evidence="1">Uncharacterized protein</fullName>
    </submittedName>
</protein>
<comment type="caution">
    <text evidence="1">The sequence shown here is derived from an EMBL/GenBank/DDBJ whole genome shotgun (WGS) entry which is preliminary data.</text>
</comment>
<proteinExistence type="predicted"/>
<name>A0ABQ2D3J9_9DEIO</name>
<reference evidence="2" key="1">
    <citation type="journal article" date="2019" name="Int. J. Syst. Evol. Microbiol.">
        <title>The Global Catalogue of Microorganisms (GCM) 10K type strain sequencing project: providing services to taxonomists for standard genome sequencing and annotation.</title>
        <authorList>
            <consortium name="The Broad Institute Genomics Platform"/>
            <consortium name="The Broad Institute Genome Sequencing Center for Infectious Disease"/>
            <person name="Wu L."/>
            <person name="Ma J."/>
        </authorList>
    </citation>
    <scope>NUCLEOTIDE SEQUENCE [LARGE SCALE GENOMIC DNA]</scope>
    <source>
        <strain evidence="2">JCM 14370</strain>
    </source>
</reference>
<dbReference type="EMBL" id="BMOD01000011">
    <property type="protein sequence ID" value="GGJ41457.1"/>
    <property type="molecule type" value="Genomic_DNA"/>
</dbReference>
<dbReference type="RefSeq" id="WP_189003583.1">
    <property type="nucleotide sequence ID" value="NZ_BMOD01000011.1"/>
</dbReference>